<dbReference type="InterPro" id="IPR050565">
    <property type="entry name" value="LYPA1-2/EST-like"/>
</dbReference>
<sequence length="224" mass="24406">MENTNSLSYEEVNPLSKPSASIICLHGLGADGHDSAAMAKAVAIGTGVRFVFPHAPVRPITLNGGAPMRAWYDIHGLTFDSTEDEEGIRAAAKSLFELVEKEIQRGIPAKRIVLAGFSQGGAMALYTALRYPHALAGVLALSTYLPLHRFLAEEASPANKTTPIFMAHGDADEVVLPALGEFSYNCLKELAYPVQFNRYSSMGHSISPEELRDITQWLQKHLQK</sequence>
<dbReference type="Pfam" id="PF02230">
    <property type="entry name" value="Abhydrolase_2"/>
    <property type="match status" value="1"/>
</dbReference>
<reference evidence="4 5" key="1">
    <citation type="submission" date="2017-03" db="EMBL/GenBank/DDBJ databases">
        <title>The genome sequence of Candidatus Rickettsiella viridis.</title>
        <authorList>
            <person name="Nikoh N."/>
            <person name="Tsuchida T."/>
            <person name="Yamaguchi K."/>
            <person name="Maeda T."/>
            <person name="Shigenobu S."/>
            <person name="Fukatsu T."/>
        </authorList>
    </citation>
    <scope>NUCLEOTIDE SEQUENCE [LARGE SCALE GENOMIC DNA]</scope>
    <source>
        <strain evidence="4 5">Ap-RA04</strain>
    </source>
</reference>
<evidence type="ECO:0000256" key="2">
    <source>
        <dbReference type="ARBA" id="ARBA00022801"/>
    </source>
</evidence>
<dbReference type="AlphaFoldDB" id="A0A2Z5UUE3"/>
<protein>
    <submittedName>
        <fullName evidence="4">Carboxylesterase</fullName>
    </submittedName>
</protein>
<accession>A0A2Z5UUE3</accession>
<comment type="similarity">
    <text evidence="1">Belongs to the AB hydrolase superfamily. AB hydrolase 2 family.</text>
</comment>
<dbReference type="PANTHER" id="PTHR10655">
    <property type="entry name" value="LYSOPHOSPHOLIPASE-RELATED"/>
    <property type="match status" value="1"/>
</dbReference>
<evidence type="ECO:0000313" key="4">
    <source>
        <dbReference type="EMBL" id="BBB15084.1"/>
    </source>
</evidence>
<organism evidence="4 5">
    <name type="scientific">Candidatus Rickettsiella viridis</name>
    <dbReference type="NCBI Taxonomy" id="676208"/>
    <lineage>
        <taxon>Bacteria</taxon>
        <taxon>Pseudomonadati</taxon>
        <taxon>Pseudomonadota</taxon>
        <taxon>Gammaproteobacteria</taxon>
        <taxon>Legionellales</taxon>
        <taxon>Coxiellaceae</taxon>
        <taxon>Rickettsiella</taxon>
    </lineage>
</organism>
<dbReference type="SUPFAM" id="SSF53474">
    <property type="entry name" value="alpha/beta-Hydrolases"/>
    <property type="match status" value="1"/>
</dbReference>
<evidence type="ECO:0000313" key="5">
    <source>
        <dbReference type="Proteomes" id="UP000282483"/>
    </source>
</evidence>
<dbReference type="KEGG" id="rvi:RVIR1_05820"/>
<keyword evidence="5" id="KW-1185">Reference proteome</keyword>
<dbReference type="Gene3D" id="3.40.50.1820">
    <property type="entry name" value="alpha/beta hydrolase"/>
    <property type="match status" value="1"/>
</dbReference>
<dbReference type="Proteomes" id="UP000282483">
    <property type="component" value="Chromosome"/>
</dbReference>
<dbReference type="InterPro" id="IPR029058">
    <property type="entry name" value="AB_hydrolase_fold"/>
</dbReference>
<dbReference type="PANTHER" id="PTHR10655:SF17">
    <property type="entry name" value="LYSOPHOSPHOLIPASE-LIKE PROTEIN 1"/>
    <property type="match status" value="1"/>
</dbReference>
<evidence type="ECO:0000259" key="3">
    <source>
        <dbReference type="Pfam" id="PF02230"/>
    </source>
</evidence>
<dbReference type="EMBL" id="AP018005">
    <property type="protein sequence ID" value="BBB15084.1"/>
    <property type="molecule type" value="Genomic_DNA"/>
</dbReference>
<dbReference type="GO" id="GO:0016787">
    <property type="term" value="F:hydrolase activity"/>
    <property type="evidence" value="ECO:0007669"/>
    <property type="project" value="UniProtKB-KW"/>
</dbReference>
<proteinExistence type="inferred from homology"/>
<evidence type="ECO:0000256" key="1">
    <source>
        <dbReference type="ARBA" id="ARBA00006499"/>
    </source>
</evidence>
<dbReference type="InterPro" id="IPR003140">
    <property type="entry name" value="PLipase/COase/thioEstase"/>
</dbReference>
<gene>
    <name evidence="4" type="ORF">RVIR1_05820</name>
</gene>
<feature type="domain" description="Phospholipase/carboxylesterase/thioesterase" evidence="3">
    <location>
        <begin position="13"/>
        <end position="221"/>
    </location>
</feature>
<name>A0A2Z5UUE3_9COXI</name>
<dbReference type="OrthoDB" id="9801763at2"/>
<dbReference type="RefSeq" id="WP_126322575.1">
    <property type="nucleotide sequence ID" value="NZ_AP018005.1"/>
</dbReference>
<keyword evidence="2" id="KW-0378">Hydrolase</keyword>